<dbReference type="Gene3D" id="3.40.50.720">
    <property type="entry name" value="NAD(P)-binding Rossmann-like Domain"/>
    <property type="match status" value="1"/>
</dbReference>
<dbReference type="InterPro" id="IPR020806">
    <property type="entry name" value="PKS_PP-bd"/>
</dbReference>
<dbReference type="SMART" id="SM00823">
    <property type="entry name" value="PKS_PP"/>
    <property type="match status" value="1"/>
</dbReference>
<dbReference type="InterPro" id="IPR006162">
    <property type="entry name" value="Ppantetheine_attach_site"/>
</dbReference>
<keyword evidence="3" id="KW-0808">Transferase</keyword>
<dbReference type="InterPro" id="IPR036736">
    <property type="entry name" value="ACP-like_sf"/>
</dbReference>
<dbReference type="InterPro" id="IPR049552">
    <property type="entry name" value="PKS_DH_N"/>
</dbReference>
<dbReference type="Gene3D" id="3.30.70.3290">
    <property type="match status" value="1"/>
</dbReference>
<feature type="active site" description="Proton donor; for dehydratase activity" evidence="5">
    <location>
        <position position="255"/>
    </location>
</feature>
<name>A0ABX1CH52_9ACTN</name>
<dbReference type="InterPro" id="IPR057326">
    <property type="entry name" value="KR_dom"/>
</dbReference>
<feature type="domain" description="Carrier" evidence="7">
    <location>
        <begin position="788"/>
        <end position="863"/>
    </location>
</feature>
<evidence type="ECO:0000256" key="3">
    <source>
        <dbReference type="ARBA" id="ARBA00022679"/>
    </source>
</evidence>
<feature type="active site" description="Proton acceptor; for dehydratase activity" evidence="5">
    <location>
        <position position="82"/>
    </location>
</feature>
<evidence type="ECO:0000256" key="5">
    <source>
        <dbReference type="PROSITE-ProRule" id="PRU01363"/>
    </source>
</evidence>
<feature type="region of interest" description="C-terminal hotdog fold" evidence="5">
    <location>
        <begin position="189"/>
        <end position="339"/>
    </location>
</feature>
<dbReference type="Proteomes" id="UP000727056">
    <property type="component" value="Unassembled WGS sequence"/>
</dbReference>
<keyword evidence="4" id="KW-0511">Multifunctional enzyme</keyword>
<dbReference type="EMBL" id="JAAVJC010000157">
    <property type="protein sequence ID" value="NJQ16492.1"/>
    <property type="molecule type" value="Genomic_DNA"/>
</dbReference>
<feature type="domain" description="PKS/mFAS DH" evidence="8">
    <location>
        <begin position="48"/>
        <end position="339"/>
    </location>
</feature>
<evidence type="ECO:0000313" key="9">
    <source>
        <dbReference type="EMBL" id="NJQ16492.1"/>
    </source>
</evidence>
<dbReference type="PROSITE" id="PS50075">
    <property type="entry name" value="CARRIER"/>
    <property type="match status" value="1"/>
</dbReference>
<gene>
    <name evidence="9" type="ORF">HCN52_16495</name>
</gene>
<evidence type="ECO:0000259" key="7">
    <source>
        <dbReference type="PROSITE" id="PS50075"/>
    </source>
</evidence>
<organism evidence="9 10">
    <name type="scientific">Streptomyces bohaiensis</name>
    <dbReference type="NCBI Taxonomy" id="1431344"/>
    <lineage>
        <taxon>Bacteria</taxon>
        <taxon>Bacillati</taxon>
        <taxon>Actinomycetota</taxon>
        <taxon>Actinomycetes</taxon>
        <taxon>Kitasatosporales</taxon>
        <taxon>Streptomycetaceae</taxon>
        <taxon>Streptomyces</taxon>
    </lineage>
</organism>
<dbReference type="InterPro" id="IPR055123">
    <property type="entry name" value="SpnB-like_Rossmann"/>
</dbReference>
<evidence type="ECO:0000256" key="6">
    <source>
        <dbReference type="SAM" id="MobiDB-lite"/>
    </source>
</evidence>
<comment type="caution">
    <text evidence="9">The sequence shown here is derived from an EMBL/GenBank/DDBJ whole genome shotgun (WGS) entry which is preliminary data.</text>
</comment>
<accession>A0ABX1CH52</accession>
<feature type="region of interest" description="N-terminal hotdog fold" evidence="5">
    <location>
        <begin position="48"/>
        <end position="174"/>
    </location>
</feature>
<dbReference type="Pfam" id="PF21089">
    <property type="entry name" value="PKS_DH_N"/>
    <property type="match status" value="1"/>
</dbReference>
<dbReference type="Pfam" id="PF00550">
    <property type="entry name" value="PP-binding"/>
    <property type="match status" value="1"/>
</dbReference>
<evidence type="ECO:0000256" key="2">
    <source>
        <dbReference type="ARBA" id="ARBA00022553"/>
    </source>
</evidence>
<dbReference type="PROSITE" id="PS52019">
    <property type="entry name" value="PKS_MFAS_DH"/>
    <property type="match status" value="1"/>
</dbReference>
<feature type="region of interest" description="Disordered" evidence="6">
    <location>
        <begin position="744"/>
        <end position="766"/>
    </location>
</feature>
<evidence type="ECO:0000259" key="8">
    <source>
        <dbReference type="PROSITE" id="PS52019"/>
    </source>
</evidence>
<dbReference type="RefSeq" id="WP_168089222.1">
    <property type="nucleotide sequence ID" value="NZ_JAAVJC010000157.1"/>
</dbReference>
<dbReference type="Pfam" id="PF22953">
    <property type="entry name" value="SpnB_Rossmann"/>
    <property type="match status" value="1"/>
</dbReference>
<dbReference type="InterPro" id="IPR020807">
    <property type="entry name" value="PKS_DH"/>
</dbReference>
<dbReference type="PANTHER" id="PTHR43775:SF51">
    <property type="entry name" value="INACTIVE PHENOLPHTHIOCEROL SYNTHESIS POLYKETIDE SYNTHASE TYPE I PKS1-RELATED"/>
    <property type="match status" value="1"/>
</dbReference>
<dbReference type="Pfam" id="PF14765">
    <property type="entry name" value="PS-DH"/>
    <property type="match status" value="1"/>
</dbReference>
<dbReference type="Pfam" id="PF08659">
    <property type="entry name" value="KR"/>
    <property type="match status" value="1"/>
</dbReference>
<evidence type="ECO:0000256" key="1">
    <source>
        <dbReference type="ARBA" id="ARBA00022450"/>
    </source>
</evidence>
<dbReference type="Gene3D" id="3.10.129.110">
    <property type="entry name" value="Polyketide synthase dehydratase"/>
    <property type="match status" value="1"/>
</dbReference>
<reference evidence="9 10" key="1">
    <citation type="submission" date="2020-03" db="EMBL/GenBank/DDBJ databases">
        <title>Draft genome of Streptomyces sp. ventii, isolated from the Axial Seamount in the Pacific Ocean, and resequencing of the two type strains Streptomyces lonarensis strain NCL 716 and Streptomyces bohaiensis strain 11A07.</title>
        <authorList>
            <person name="Loughran R.M."/>
            <person name="Pfannmuller K.M."/>
            <person name="Wasson B.J."/>
            <person name="Deadmond M.C."/>
            <person name="Paddock B.E."/>
            <person name="Koyack M.J."/>
            <person name="Gallegos D.A."/>
            <person name="Mitchell E.A."/>
            <person name="Ushijima B."/>
            <person name="Saw J.H."/>
            <person name="Mcphail K.L."/>
            <person name="Videau P."/>
        </authorList>
    </citation>
    <scope>NUCLEOTIDE SEQUENCE [LARGE SCALE GENOMIC DNA]</scope>
    <source>
        <strain evidence="9 10">11A07</strain>
    </source>
</reference>
<dbReference type="SMART" id="SM00826">
    <property type="entry name" value="PKS_DH"/>
    <property type="match status" value="1"/>
</dbReference>
<evidence type="ECO:0000256" key="4">
    <source>
        <dbReference type="ARBA" id="ARBA00023268"/>
    </source>
</evidence>
<dbReference type="SMART" id="SM00822">
    <property type="entry name" value="PKS_KR"/>
    <property type="match status" value="1"/>
</dbReference>
<proteinExistence type="predicted"/>
<keyword evidence="2" id="KW-0597">Phosphoprotein</keyword>
<protein>
    <submittedName>
        <fullName evidence="9">SDR family NAD(P)-dependent oxidoreductase</fullName>
    </submittedName>
</protein>
<dbReference type="InterPro" id="IPR049551">
    <property type="entry name" value="PKS_DH_C"/>
</dbReference>
<dbReference type="SMART" id="SM01294">
    <property type="entry name" value="PKS_PP_betabranch"/>
    <property type="match status" value="1"/>
</dbReference>
<dbReference type="InterPro" id="IPR042104">
    <property type="entry name" value="PKS_dehydratase_sf"/>
</dbReference>
<keyword evidence="10" id="KW-1185">Reference proteome</keyword>
<dbReference type="InterPro" id="IPR036291">
    <property type="entry name" value="NAD(P)-bd_dom_sf"/>
</dbReference>
<dbReference type="PROSITE" id="PS00012">
    <property type="entry name" value="PHOSPHOPANTETHEINE"/>
    <property type="match status" value="1"/>
</dbReference>
<dbReference type="InterPro" id="IPR013968">
    <property type="entry name" value="PKS_KR"/>
</dbReference>
<dbReference type="SUPFAM" id="SSF51735">
    <property type="entry name" value="NAD(P)-binding Rossmann-fold domains"/>
    <property type="match status" value="2"/>
</dbReference>
<dbReference type="InterPro" id="IPR050091">
    <property type="entry name" value="PKS_NRPS_Biosynth_Enz"/>
</dbReference>
<evidence type="ECO:0000313" key="10">
    <source>
        <dbReference type="Proteomes" id="UP000727056"/>
    </source>
</evidence>
<sequence length="945" mass="96684">MAVDWSPVLGQGRRTELPTYPFQRDRYWLTAPERTADPAALGLLPSTHPWVAAVLDVPGAEGADAVLTGRLSTAAHPWLADHRVFGRVVVPGTALVDLAVHAAHHAGVPGAVGELVLHTPLRLPETGAGTTLRCVVTHPSADGRRTLTVYSGTPDAPGWTAHATGTLAPEPAAAAPRHAWAQDWPVPDTEPVDLAGSYEMLAERGLGYGPAFRGLRSVRLRAGGAHPGEVYAEVALPRDPPVDTGGYGLHPALLDAVLHATRFCFPVGDGDAATDAPRTLLPFAWTGVSLWATGATSVRARVTAVGPDAVRLDLADDQGRPVLSAERLQLRAAAPGDLPPDGHEPLYAIAWEPLSGSGGPAAACELWEVPPGGGGAAVREALRVVQEFLADAERSGSVLVVVSRGAVVVDAADGPVHADGPVDVDAAGVWGLLRSAQSEHPGRIVLLDIDATGVLPEPADLAVLAATGEPQMALRAGIPHVPRLTPAPAPPADRPALPWPAESTVLVTGGTGGVGAHLVRHLVRARGARHVVVLSRTGPQAPGAEALAAATGGAVEFAACDVTDRAQVAALLERITADRPLGAVVHAAGTLDDGVLTDLTPERLDKVRAAKVGGALVLDELTRAHDPAAFVVFSSAAGVLGAPGQAAYAAANAALDALTARRRALGLPGQALSWGLWEGTGMASGLGGAEVRRLTGSGFPPLPAERALALLDAALAHPAHHLLPLPVEPRRIGGPVPPLLRRVQRPAAARPPAAATTSGAAAAPATADGGPGALLDVLASLPHPQRLKRLTELTVAVTASVLGHTTSAGVDPDASFTELGLDSLTGVELRNRLGAATGLQLPATLTFDRPTCGEVAAYLVRRLSPADTGAGPGDQSVLTDLDRVAAALARLDPEDSVRRAAVTRLLGLVSSLDPGGSGSPEAVPDALTTGSDDDIFDFIDRQLGV</sequence>
<dbReference type="InterPro" id="IPR009081">
    <property type="entry name" value="PP-bd_ACP"/>
</dbReference>
<dbReference type="SUPFAM" id="SSF47336">
    <property type="entry name" value="ACP-like"/>
    <property type="match status" value="1"/>
</dbReference>
<keyword evidence="1" id="KW-0596">Phosphopantetheine</keyword>
<dbReference type="PANTHER" id="PTHR43775">
    <property type="entry name" value="FATTY ACID SYNTHASE"/>
    <property type="match status" value="1"/>
</dbReference>
<dbReference type="InterPro" id="IPR049900">
    <property type="entry name" value="PKS_mFAS_DH"/>
</dbReference>
<dbReference type="Gene3D" id="1.10.1200.10">
    <property type="entry name" value="ACP-like"/>
    <property type="match status" value="1"/>
</dbReference>